<comment type="function">
    <text evidence="9">Part of the Sec protein translocase complex. Interacts with the SecYEG preprotein conducting channel. SecDF uses the proton motive force (PMF) to complete protein translocation after the ATP-dependent function of SecA.</text>
</comment>
<evidence type="ECO:0000256" key="6">
    <source>
        <dbReference type="ARBA" id="ARBA00022989"/>
    </source>
</evidence>
<evidence type="ECO:0000256" key="3">
    <source>
        <dbReference type="ARBA" id="ARBA00022475"/>
    </source>
</evidence>
<dbReference type="GO" id="GO:0006605">
    <property type="term" value="P:protein targeting"/>
    <property type="evidence" value="ECO:0007669"/>
    <property type="project" value="UniProtKB-UniRule"/>
</dbReference>
<feature type="transmembrane region" description="Helical" evidence="9">
    <location>
        <begin position="594"/>
        <end position="617"/>
    </location>
</feature>
<dbReference type="Gene3D" id="3.30.1360.200">
    <property type="match status" value="1"/>
</dbReference>
<gene>
    <name evidence="9 13" type="primary">secD</name>
    <name evidence="13" type="ORF">ENJ15_04570</name>
</gene>
<dbReference type="InterPro" id="IPR005791">
    <property type="entry name" value="SecD"/>
</dbReference>
<dbReference type="AlphaFoldDB" id="A0A7V5RPK2"/>
<dbReference type="Proteomes" id="UP000885771">
    <property type="component" value="Unassembled WGS sequence"/>
</dbReference>
<feature type="transmembrane region" description="Helical" evidence="9">
    <location>
        <begin position="558"/>
        <end position="582"/>
    </location>
</feature>
<dbReference type="FunFam" id="1.20.1640.10:FF:000004">
    <property type="entry name" value="Protein translocase subunit SecD"/>
    <property type="match status" value="1"/>
</dbReference>
<dbReference type="EMBL" id="DRLI01000171">
    <property type="protein sequence ID" value="HHM02264.1"/>
    <property type="molecule type" value="Genomic_DNA"/>
</dbReference>
<dbReference type="Gene3D" id="3.30.70.3220">
    <property type="match status" value="1"/>
</dbReference>
<evidence type="ECO:0000256" key="1">
    <source>
        <dbReference type="ARBA" id="ARBA00004651"/>
    </source>
</evidence>
<keyword evidence="5 9" id="KW-0653">Protein transport</keyword>
<feature type="domain" description="Protein translocase subunit SecDF P1" evidence="11">
    <location>
        <begin position="149"/>
        <end position="207"/>
    </location>
</feature>
<comment type="subcellular location">
    <subcellularLocation>
        <location evidence="1 9">Cell membrane</location>
        <topology evidence="1 9">Multi-pass membrane protein</topology>
    </subcellularLocation>
</comment>
<evidence type="ECO:0000256" key="2">
    <source>
        <dbReference type="ARBA" id="ARBA00022448"/>
    </source>
</evidence>
<dbReference type="Pfam" id="PF22599">
    <property type="entry name" value="SecDF_P1_head"/>
    <property type="match status" value="1"/>
</dbReference>
<evidence type="ECO:0000256" key="9">
    <source>
        <dbReference type="HAMAP-Rule" id="MF_01463"/>
    </source>
</evidence>
<evidence type="ECO:0000256" key="8">
    <source>
        <dbReference type="ARBA" id="ARBA00023136"/>
    </source>
</evidence>
<comment type="subunit">
    <text evidence="9">Forms a complex with SecF. Part of the essential Sec protein translocation apparatus which comprises SecA, SecYEG and auxiliary proteins SecDF. Other proteins may also be involved.</text>
</comment>
<dbReference type="GO" id="GO:0043952">
    <property type="term" value="P:protein transport by the Sec complex"/>
    <property type="evidence" value="ECO:0007669"/>
    <property type="project" value="UniProtKB-UniRule"/>
</dbReference>
<evidence type="ECO:0000256" key="4">
    <source>
        <dbReference type="ARBA" id="ARBA00022692"/>
    </source>
</evidence>
<evidence type="ECO:0000259" key="11">
    <source>
        <dbReference type="Pfam" id="PF21760"/>
    </source>
</evidence>
<dbReference type="PANTHER" id="PTHR30081">
    <property type="entry name" value="PROTEIN-EXPORT MEMBRANE PROTEIN SEC"/>
    <property type="match status" value="1"/>
</dbReference>
<dbReference type="InterPro" id="IPR054384">
    <property type="entry name" value="SecDF_P1_head"/>
</dbReference>
<evidence type="ECO:0000259" key="10">
    <source>
        <dbReference type="Pfam" id="PF02355"/>
    </source>
</evidence>
<keyword evidence="2 9" id="KW-0813">Transport</keyword>
<dbReference type="NCBIfam" id="TIGR01129">
    <property type="entry name" value="secD"/>
    <property type="match status" value="1"/>
</dbReference>
<dbReference type="InterPro" id="IPR022813">
    <property type="entry name" value="SecD/SecF_arch_bac"/>
</dbReference>
<keyword evidence="7 9" id="KW-0811">Translocation</keyword>
<keyword evidence="3 9" id="KW-1003">Cell membrane</keyword>
<dbReference type="PRINTS" id="PR00702">
    <property type="entry name" value="ACRIFLAVINRP"/>
</dbReference>
<dbReference type="InterPro" id="IPR055344">
    <property type="entry name" value="SecD_SecF_C_bact"/>
</dbReference>
<feature type="domain" description="Protein export membrane protein SecD/SecF C-terminal" evidence="10">
    <location>
        <begin position="447"/>
        <end position="613"/>
    </location>
</feature>
<keyword evidence="6 9" id="KW-1133">Transmembrane helix</keyword>
<feature type="transmembrane region" description="Helical" evidence="9">
    <location>
        <begin position="463"/>
        <end position="483"/>
    </location>
</feature>
<keyword evidence="8 9" id="KW-0472">Membrane</keyword>
<protein>
    <recommendedName>
        <fullName evidence="9">Protein translocase subunit SecD</fullName>
    </recommendedName>
</protein>
<reference evidence="13" key="1">
    <citation type="journal article" date="2020" name="mSystems">
        <title>Genome- and Community-Level Interaction Insights into Carbon Utilization and Element Cycling Functions of Hydrothermarchaeota in Hydrothermal Sediment.</title>
        <authorList>
            <person name="Zhou Z."/>
            <person name="Liu Y."/>
            <person name="Xu W."/>
            <person name="Pan J."/>
            <person name="Luo Z.H."/>
            <person name="Li M."/>
        </authorList>
    </citation>
    <scope>NUCLEOTIDE SEQUENCE [LARGE SCALE GENOMIC DNA]</scope>
    <source>
        <strain evidence="13">HyVt-460</strain>
    </source>
</reference>
<dbReference type="InterPro" id="IPR048634">
    <property type="entry name" value="SecD_SecF_C"/>
</dbReference>
<accession>A0A7V5RPK2</accession>
<sequence length="627" mass="68436">MKKNTTTRLAIILFVFAVAIYLLYPTISLSMMSEKELTEFQNSDPDSYNALKSKAISLGLDLQGGMHVVLEVDLKELLDKLAKNKNPEFVQALDEAVKETKGSDADLIATFNEKLKAKGMNIARYYGSSERREESEVLQYLYTQSEEAVTRSLEILRNRVDQFGVSEPTIQKQGSSRIIVELAGVTNPKRVRQLIGKTALLEFKLLKSPEVTSNVAIKINKFIASKITPGDTTASDKKEKKDSTSTALEELFSVNDSDSAVSGATAAGDTSKALFEENLFFQDPRDRSTLLVPADKENKFKRIISLPEVKKIIAEEAGSAEFLWGSKKVANGEYLQVYLVNKKQELSGEYIVDARPQNGSPNDPSSMGKFEVSLTFSDEGAKVFARVTGANIQKRLAIILDERVVLAPTLQAKITSGRARITGMDTFESAKDLSIVLKAGALPAPVRIIEERTVGPSLGHDSIIAGSYSALLGLIVVMLFMILYYKGSGFIADMALMLNIVFIMAVMASLGATLTLPGIAGIILTIGMAVDANVLIFERVREELRKGKTIRASLDQGYGKAFITILDANVTTFIAGLVLYTYGTGPIKGFAVTLMIGIAASMFTAIFVSRVIFNLFLDNTKVTKLSI</sequence>
<feature type="transmembrane region" description="Helical" evidence="9">
    <location>
        <begin position="7"/>
        <end position="24"/>
    </location>
</feature>
<feature type="domain" description="SecDF P1 head subdomain" evidence="12">
    <location>
        <begin position="336"/>
        <end position="444"/>
    </location>
</feature>
<evidence type="ECO:0000256" key="5">
    <source>
        <dbReference type="ARBA" id="ARBA00022927"/>
    </source>
</evidence>
<dbReference type="GO" id="GO:0065002">
    <property type="term" value="P:intracellular protein transmembrane transport"/>
    <property type="evidence" value="ECO:0007669"/>
    <property type="project" value="UniProtKB-UniRule"/>
</dbReference>
<dbReference type="NCBIfam" id="TIGR00916">
    <property type="entry name" value="2A0604s01"/>
    <property type="match status" value="1"/>
</dbReference>
<evidence type="ECO:0000313" key="13">
    <source>
        <dbReference type="EMBL" id="HHM02264.1"/>
    </source>
</evidence>
<name>A0A7V5RPK2_CALAY</name>
<dbReference type="Gene3D" id="1.20.1640.10">
    <property type="entry name" value="Multidrug efflux transporter AcrB transmembrane domain"/>
    <property type="match status" value="1"/>
</dbReference>
<dbReference type="InterPro" id="IPR048631">
    <property type="entry name" value="SecD_1st"/>
</dbReference>
<keyword evidence="4 9" id="KW-0812">Transmembrane</keyword>
<feature type="transmembrane region" description="Helical" evidence="9">
    <location>
        <begin position="490"/>
        <end position="512"/>
    </location>
</feature>
<dbReference type="InterPro" id="IPR001036">
    <property type="entry name" value="Acrflvin-R"/>
</dbReference>
<evidence type="ECO:0000259" key="12">
    <source>
        <dbReference type="Pfam" id="PF22599"/>
    </source>
</evidence>
<dbReference type="SUPFAM" id="SSF82866">
    <property type="entry name" value="Multidrug efflux transporter AcrB transmembrane domain"/>
    <property type="match status" value="1"/>
</dbReference>
<comment type="similarity">
    <text evidence="9">Belongs to the SecD/SecF family. SecD subfamily.</text>
</comment>
<dbReference type="GO" id="GO:0005886">
    <property type="term" value="C:plasma membrane"/>
    <property type="evidence" value="ECO:0007669"/>
    <property type="project" value="UniProtKB-SubCell"/>
</dbReference>
<evidence type="ECO:0000256" key="7">
    <source>
        <dbReference type="ARBA" id="ARBA00023010"/>
    </source>
</evidence>
<proteinExistence type="inferred from homology"/>
<dbReference type="Pfam" id="PF02355">
    <property type="entry name" value="SecD_SecF_C"/>
    <property type="match status" value="1"/>
</dbReference>
<comment type="caution">
    <text evidence="13">The sequence shown here is derived from an EMBL/GenBank/DDBJ whole genome shotgun (WGS) entry which is preliminary data.</text>
</comment>
<dbReference type="PANTHER" id="PTHR30081:SF1">
    <property type="entry name" value="PROTEIN TRANSLOCASE SUBUNIT SECD"/>
    <property type="match status" value="1"/>
</dbReference>
<dbReference type="Pfam" id="PF21760">
    <property type="entry name" value="SecD_1st"/>
    <property type="match status" value="1"/>
</dbReference>
<dbReference type="GO" id="GO:0015450">
    <property type="term" value="F:protein-transporting ATPase activity"/>
    <property type="evidence" value="ECO:0007669"/>
    <property type="project" value="InterPro"/>
</dbReference>
<organism evidence="13">
    <name type="scientific">Caldithrix abyssi</name>
    <dbReference type="NCBI Taxonomy" id="187145"/>
    <lineage>
        <taxon>Bacteria</taxon>
        <taxon>Pseudomonadati</taxon>
        <taxon>Calditrichota</taxon>
        <taxon>Calditrichia</taxon>
        <taxon>Calditrichales</taxon>
        <taxon>Calditrichaceae</taxon>
        <taxon>Caldithrix</taxon>
    </lineage>
</organism>
<dbReference type="HAMAP" id="MF_01463_B">
    <property type="entry name" value="SecD_B"/>
    <property type="match status" value="1"/>
</dbReference>
<feature type="transmembrane region" description="Helical" evidence="9">
    <location>
        <begin position="518"/>
        <end position="537"/>
    </location>
</feature>